<evidence type="ECO:0000256" key="5">
    <source>
        <dbReference type="ARBA" id="ARBA00022801"/>
    </source>
</evidence>
<keyword evidence="3" id="KW-0479">Metal-binding</keyword>
<accession>A0ABW2LA53</accession>
<protein>
    <submittedName>
        <fullName evidence="10">Sulfatase</fullName>
    </submittedName>
</protein>
<dbReference type="Proteomes" id="UP001596472">
    <property type="component" value="Unassembled WGS sequence"/>
</dbReference>
<dbReference type="PANTHER" id="PTHR42693">
    <property type="entry name" value="ARYLSULFATASE FAMILY MEMBER"/>
    <property type="match status" value="1"/>
</dbReference>
<dbReference type="SUPFAM" id="SSF53649">
    <property type="entry name" value="Alkaline phosphatase-like"/>
    <property type="match status" value="1"/>
</dbReference>
<dbReference type="Gene3D" id="3.40.720.10">
    <property type="entry name" value="Alkaline Phosphatase, subunit A"/>
    <property type="match status" value="1"/>
</dbReference>
<dbReference type="CDD" id="cd16144">
    <property type="entry name" value="ARS_like"/>
    <property type="match status" value="1"/>
</dbReference>
<dbReference type="RefSeq" id="WP_379713864.1">
    <property type="nucleotide sequence ID" value="NZ_JBHTBS010000008.1"/>
</dbReference>
<comment type="cofactor">
    <cofactor evidence="1">
        <name>Ca(2+)</name>
        <dbReference type="ChEBI" id="CHEBI:29108"/>
    </cofactor>
</comment>
<evidence type="ECO:0000256" key="1">
    <source>
        <dbReference type="ARBA" id="ARBA00001913"/>
    </source>
</evidence>
<comment type="caution">
    <text evidence="10">The sequence shown here is derived from an EMBL/GenBank/DDBJ whole genome shotgun (WGS) entry which is preliminary data.</text>
</comment>
<evidence type="ECO:0000313" key="10">
    <source>
        <dbReference type="EMBL" id="MFC7338485.1"/>
    </source>
</evidence>
<keyword evidence="4 8" id="KW-0732">Signal</keyword>
<dbReference type="EMBL" id="JBHTBS010000008">
    <property type="protein sequence ID" value="MFC7338485.1"/>
    <property type="molecule type" value="Genomic_DNA"/>
</dbReference>
<feature type="region of interest" description="Disordered" evidence="7">
    <location>
        <begin position="471"/>
        <end position="491"/>
    </location>
</feature>
<keyword evidence="11" id="KW-1185">Reference proteome</keyword>
<gene>
    <name evidence="10" type="ORF">ACFQY0_14920</name>
</gene>
<feature type="chain" id="PRO_5047108139" evidence="8">
    <location>
        <begin position="17"/>
        <end position="491"/>
    </location>
</feature>
<keyword evidence="5" id="KW-0378">Hydrolase</keyword>
<evidence type="ECO:0000313" key="11">
    <source>
        <dbReference type="Proteomes" id="UP001596472"/>
    </source>
</evidence>
<evidence type="ECO:0000256" key="6">
    <source>
        <dbReference type="ARBA" id="ARBA00022837"/>
    </source>
</evidence>
<dbReference type="InterPro" id="IPR000917">
    <property type="entry name" value="Sulfatase_N"/>
</dbReference>
<evidence type="ECO:0000256" key="4">
    <source>
        <dbReference type="ARBA" id="ARBA00022729"/>
    </source>
</evidence>
<proteinExistence type="inferred from homology"/>
<dbReference type="PROSITE" id="PS00523">
    <property type="entry name" value="SULFATASE_1"/>
    <property type="match status" value="1"/>
</dbReference>
<reference evidence="11" key="1">
    <citation type="journal article" date="2019" name="Int. J. Syst. Evol. Microbiol.">
        <title>The Global Catalogue of Microorganisms (GCM) 10K type strain sequencing project: providing services to taxonomists for standard genome sequencing and annotation.</title>
        <authorList>
            <consortium name="The Broad Institute Genomics Platform"/>
            <consortium name="The Broad Institute Genome Sequencing Center for Infectious Disease"/>
            <person name="Wu L."/>
            <person name="Ma J."/>
        </authorList>
    </citation>
    <scope>NUCLEOTIDE SEQUENCE [LARGE SCALE GENOMIC DNA]</scope>
    <source>
        <strain evidence="11">CGMCC 4.1467</strain>
    </source>
</reference>
<evidence type="ECO:0000256" key="3">
    <source>
        <dbReference type="ARBA" id="ARBA00022723"/>
    </source>
</evidence>
<feature type="domain" description="Sulfatase N-terminal" evidence="9">
    <location>
        <begin position="18"/>
        <end position="372"/>
    </location>
</feature>
<evidence type="ECO:0000256" key="8">
    <source>
        <dbReference type="SAM" id="SignalP"/>
    </source>
</evidence>
<organism evidence="10 11">
    <name type="scientific">Haloferula chungangensis</name>
    <dbReference type="NCBI Taxonomy" id="1048331"/>
    <lineage>
        <taxon>Bacteria</taxon>
        <taxon>Pseudomonadati</taxon>
        <taxon>Verrucomicrobiota</taxon>
        <taxon>Verrucomicrobiia</taxon>
        <taxon>Verrucomicrobiales</taxon>
        <taxon>Verrucomicrobiaceae</taxon>
        <taxon>Haloferula</taxon>
    </lineage>
</organism>
<evidence type="ECO:0000259" key="9">
    <source>
        <dbReference type="Pfam" id="PF00884"/>
    </source>
</evidence>
<dbReference type="InterPro" id="IPR050738">
    <property type="entry name" value="Sulfatase"/>
</dbReference>
<name>A0ABW2LA53_9BACT</name>
<dbReference type="PANTHER" id="PTHR42693:SF42">
    <property type="entry name" value="ARYLSULFATASE G"/>
    <property type="match status" value="1"/>
</dbReference>
<feature type="signal peptide" evidence="8">
    <location>
        <begin position="1"/>
        <end position="16"/>
    </location>
</feature>
<sequence>MKIIALIAALTLPASATNIIFMMADDLGYMDVGFNNPESFYDTPHLNKLATQSMRFTSGYAACPVCSPTRSSILTGQYPARTRNTNFFGAPNEFMEIPADYQATKDGKFGKHADRPVHPAPYVGRLDAAHTTLAEALKTHGYATMHAGKWHLGPKGSWPEDHGFDINIGGTERGGPYGGKKYFSPYANPNLPDGPKGEHLPDRLASEVSKFITQHGDQPFFVYLPFYSVHTPLMAPQELVEKYDNKRKELGLKAAFAPEPPRKNRTIQEHAVYAGMVEAMDSAVGKVMKALDDNGIADDTIVIFFSDNGGLSTSEGSPTSNLPYRAGKGWMYEGGIREPLIVRWPKTVKGGSVCETPVISTDFYPTLLEACGLDPLPEQHKDGVSFVNLLKDPQAEHQRAPLFWHYPHWGNQGGIPSSAIRDGNWKLVEYYWKKDVELFDLSSDPGEQHNLAAKNPEKVTALKAKLDEFRNDTKALAPTPNPKAKKNFNKW</sequence>
<keyword evidence="6" id="KW-0106">Calcium</keyword>
<dbReference type="Gene3D" id="3.30.1120.10">
    <property type="match status" value="1"/>
</dbReference>
<comment type="similarity">
    <text evidence="2">Belongs to the sulfatase family.</text>
</comment>
<dbReference type="PROSITE" id="PS00149">
    <property type="entry name" value="SULFATASE_2"/>
    <property type="match status" value="1"/>
</dbReference>
<evidence type="ECO:0000256" key="7">
    <source>
        <dbReference type="SAM" id="MobiDB-lite"/>
    </source>
</evidence>
<evidence type="ECO:0000256" key="2">
    <source>
        <dbReference type="ARBA" id="ARBA00008779"/>
    </source>
</evidence>
<dbReference type="InterPro" id="IPR017850">
    <property type="entry name" value="Alkaline_phosphatase_core_sf"/>
</dbReference>
<dbReference type="InterPro" id="IPR024607">
    <property type="entry name" value="Sulfatase_CS"/>
</dbReference>
<dbReference type="Pfam" id="PF00884">
    <property type="entry name" value="Sulfatase"/>
    <property type="match status" value="1"/>
</dbReference>